<dbReference type="InterPro" id="IPR052749">
    <property type="entry name" value="Alpha-tectorin"/>
</dbReference>
<organism evidence="2 3">
    <name type="scientific">Calidris pygmaea</name>
    <name type="common">Spoon-billed sandpiper</name>
    <dbReference type="NCBI Taxonomy" id="425635"/>
    <lineage>
        <taxon>Eukaryota</taxon>
        <taxon>Metazoa</taxon>
        <taxon>Chordata</taxon>
        <taxon>Craniata</taxon>
        <taxon>Vertebrata</taxon>
        <taxon>Euteleostomi</taxon>
        <taxon>Archelosauria</taxon>
        <taxon>Archosauria</taxon>
        <taxon>Dinosauria</taxon>
        <taxon>Saurischia</taxon>
        <taxon>Theropoda</taxon>
        <taxon>Coelurosauria</taxon>
        <taxon>Aves</taxon>
        <taxon>Neognathae</taxon>
        <taxon>Neoaves</taxon>
        <taxon>Charadriiformes</taxon>
        <taxon>Scolopacidae</taxon>
        <taxon>Calidris</taxon>
    </lineage>
</organism>
<proteinExistence type="predicted"/>
<name>A0A8C3JSS2_9CHAR</name>
<evidence type="ECO:0000313" key="2">
    <source>
        <dbReference type="Ensembl" id="ENSCPGP00000011904.1"/>
    </source>
</evidence>
<protein>
    <recommendedName>
        <fullName evidence="1">VWFD domain-containing protein</fullName>
    </recommendedName>
</protein>
<evidence type="ECO:0000313" key="3">
    <source>
        <dbReference type="Proteomes" id="UP000694419"/>
    </source>
</evidence>
<dbReference type="Pfam" id="PF00094">
    <property type="entry name" value="VWD"/>
    <property type="match status" value="1"/>
</dbReference>
<dbReference type="Proteomes" id="UP000694419">
    <property type="component" value="Unplaced"/>
</dbReference>
<evidence type="ECO:0000259" key="1">
    <source>
        <dbReference type="PROSITE" id="PS51233"/>
    </source>
</evidence>
<dbReference type="Ensembl" id="ENSCPGT00000013061.1">
    <property type="protein sequence ID" value="ENSCPGP00000011904.1"/>
    <property type="gene ID" value="ENSCPGG00000008483.1"/>
</dbReference>
<accession>A0A8C3JSS2</accession>
<dbReference type="AlphaFoldDB" id="A0A8C3JSS2"/>
<dbReference type="PROSITE" id="PS51233">
    <property type="entry name" value="VWFD"/>
    <property type="match status" value="1"/>
</dbReference>
<dbReference type="PANTHER" id="PTHR46160">
    <property type="entry name" value="ALPHA-TECTORIN-RELATED"/>
    <property type="match status" value="1"/>
</dbReference>
<reference evidence="2" key="2">
    <citation type="submission" date="2025-09" db="UniProtKB">
        <authorList>
            <consortium name="Ensembl"/>
        </authorList>
    </citation>
    <scope>IDENTIFICATION</scope>
</reference>
<reference evidence="2" key="1">
    <citation type="submission" date="2025-08" db="UniProtKB">
        <authorList>
            <consortium name="Ensembl"/>
        </authorList>
    </citation>
    <scope>IDENTIFICATION</scope>
</reference>
<sequence length="173" mass="18295">MGVSHVACACHHAGRRHPPGQRFWEGGNCSRSCLCDPRVEGGVRCWEEGCRRGERCGVEKGVTGCYPESYGTCSSGGDLRYVTFDGGRYDLPGGRDCLYQLAGTCGASEGLVGFQVWVQKVGQGGPGPVPVTSVQVIVYGYNVTLSSDFPGRAMVREVPPPTGSRWGFLGGGG</sequence>
<dbReference type="InterPro" id="IPR001846">
    <property type="entry name" value="VWF_type-D"/>
</dbReference>
<keyword evidence="3" id="KW-1185">Reference proteome</keyword>
<dbReference type="PANTHER" id="PTHR46160:SF9">
    <property type="entry name" value="PROTEIN PRY2-RELATED"/>
    <property type="match status" value="1"/>
</dbReference>
<feature type="domain" description="VWFD" evidence="1">
    <location>
        <begin position="71"/>
        <end position="173"/>
    </location>
</feature>